<sequence>MTIGNRNRAEEVQIRQRINTWIAALRAKDVDALMAHYAPSLLLYDLDPPLVHHGADPYRTS</sequence>
<name>A0A1Z3HP43_9CYAN</name>
<dbReference type="SUPFAM" id="SSF54427">
    <property type="entry name" value="NTF2-like"/>
    <property type="match status" value="1"/>
</dbReference>
<dbReference type="Gene3D" id="3.10.450.50">
    <property type="match status" value="1"/>
</dbReference>
<dbReference type="KEGG" id="hhg:XM38_028810"/>
<evidence type="ECO:0000313" key="1">
    <source>
        <dbReference type="EMBL" id="ASC71927.1"/>
    </source>
</evidence>
<protein>
    <submittedName>
        <fullName evidence="1">Uncharacterized protein</fullName>
    </submittedName>
</protein>
<keyword evidence="2" id="KW-1185">Reference proteome</keyword>
<reference evidence="1 2" key="1">
    <citation type="journal article" date="2016" name="Biochim. Biophys. Acta">
        <title>Characterization of red-shifted phycobilisomes isolated from the chlorophyll f-containing cyanobacterium Halomicronema hongdechloris.</title>
        <authorList>
            <person name="Li Y."/>
            <person name="Lin Y."/>
            <person name="Garvey C.J."/>
            <person name="Birch D."/>
            <person name="Corkery R.W."/>
            <person name="Loughlin P.C."/>
            <person name="Scheer H."/>
            <person name="Willows R.D."/>
            <person name="Chen M."/>
        </authorList>
    </citation>
    <scope>NUCLEOTIDE SEQUENCE [LARGE SCALE GENOMIC DNA]</scope>
    <source>
        <strain evidence="1 2">C2206</strain>
    </source>
</reference>
<dbReference type="InterPro" id="IPR032710">
    <property type="entry name" value="NTF2-like_dom_sf"/>
</dbReference>
<gene>
    <name evidence="1" type="ORF">XM38_028810</name>
</gene>
<dbReference type="AlphaFoldDB" id="A0A1Z3HP43"/>
<evidence type="ECO:0000313" key="2">
    <source>
        <dbReference type="Proteomes" id="UP000191901"/>
    </source>
</evidence>
<accession>A0A1Z3HP43</accession>
<dbReference type="Proteomes" id="UP000191901">
    <property type="component" value="Chromosome"/>
</dbReference>
<proteinExistence type="predicted"/>
<organism evidence="1 2">
    <name type="scientific">Halomicronema hongdechloris C2206</name>
    <dbReference type="NCBI Taxonomy" id="1641165"/>
    <lineage>
        <taxon>Bacteria</taxon>
        <taxon>Bacillati</taxon>
        <taxon>Cyanobacteriota</taxon>
        <taxon>Cyanophyceae</taxon>
        <taxon>Nodosilineales</taxon>
        <taxon>Nodosilineaceae</taxon>
        <taxon>Halomicronema</taxon>
    </lineage>
</organism>
<dbReference type="EMBL" id="CP021983">
    <property type="protein sequence ID" value="ASC71927.1"/>
    <property type="molecule type" value="Genomic_DNA"/>
</dbReference>